<feature type="transmembrane region" description="Helical" evidence="1">
    <location>
        <begin position="75"/>
        <end position="97"/>
    </location>
</feature>
<evidence type="ECO:0000313" key="3">
    <source>
        <dbReference type="Proteomes" id="UP001219525"/>
    </source>
</evidence>
<evidence type="ECO:0000256" key="1">
    <source>
        <dbReference type="SAM" id="Phobius"/>
    </source>
</evidence>
<dbReference type="AlphaFoldDB" id="A0AAD6UXE9"/>
<dbReference type="Proteomes" id="UP001219525">
    <property type="component" value="Unassembled WGS sequence"/>
</dbReference>
<protein>
    <recommendedName>
        <fullName evidence="4">Transmembrane protein</fullName>
    </recommendedName>
</protein>
<keyword evidence="3" id="KW-1185">Reference proteome</keyword>
<evidence type="ECO:0000313" key="2">
    <source>
        <dbReference type="EMBL" id="KAJ7197385.1"/>
    </source>
</evidence>
<keyword evidence="1" id="KW-1133">Transmembrane helix</keyword>
<keyword evidence="1" id="KW-0812">Transmembrane</keyword>
<comment type="caution">
    <text evidence="2">The sequence shown here is derived from an EMBL/GenBank/DDBJ whole genome shotgun (WGS) entry which is preliminary data.</text>
</comment>
<evidence type="ECO:0008006" key="4">
    <source>
        <dbReference type="Google" id="ProtNLM"/>
    </source>
</evidence>
<keyword evidence="1" id="KW-0472">Membrane</keyword>
<reference evidence="2" key="1">
    <citation type="submission" date="2023-03" db="EMBL/GenBank/DDBJ databases">
        <title>Massive genome expansion in bonnet fungi (Mycena s.s.) driven by repeated elements and novel gene families across ecological guilds.</title>
        <authorList>
            <consortium name="Lawrence Berkeley National Laboratory"/>
            <person name="Harder C.B."/>
            <person name="Miyauchi S."/>
            <person name="Viragh M."/>
            <person name="Kuo A."/>
            <person name="Thoen E."/>
            <person name="Andreopoulos B."/>
            <person name="Lu D."/>
            <person name="Skrede I."/>
            <person name="Drula E."/>
            <person name="Henrissat B."/>
            <person name="Morin E."/>
            <person name="Kohler A."/>
            <person name="Barry K."/>
            <person name="LaButti K."/>
            <person name="Morin E."/>
            <person name="Salamov A."/>
            <person name="Lipzen A."/>
            <person name="Mereny Z."/>
            <person name="Hegedus B."/>
            <person name="Baldrian P."/>
            <person name="Stursova M."/>
            <person name="Weitz H."/>
            <person name="Taylor A."/>
            <person name="Grigoriev I.V."/>
            <person name="Nagy L.G."/>
            <person name="Martin F."/>
            <person name="Kauserud H."/>
        </authorList>
    </citation>
    <scope>NUCLEOTIDE SEQUENCE</scope>
    <source>
        <strain evidence="2">9144</strain>
    </source>
</reference>
<gene>
    <name evidence="2" type="ORF">GGX14DRAFT_402619</name>
</gene>
<sequence>MSCTACSSYGQLAFSKGVFKFFTGGDLNVGMIHGSWSFTQCPTVTAFRPILLLKLQIRFKTLPELRRHAARSRTAVIAGSVSVSVGLLAAGVILCCMRRRRHWQQINQHRLPEQFTNAAEHVSQENLRLVESRLGQLADTENDPINAEDGEETVAFRLRRVEAQLETLLTMGIPEGSPPRYAG</sequence>
<dbReference type="EMBL" id="JARJCW010000078">
    <property type="protein sequence ID" value="KAJ7197385.1"/>
    <property type="molecule type" value="Genomic_DNA"/>
</dbReference>
<accession>A0AAD6UXE9</accession>
<name>A0AAD6UXE9_9AGAR</name>
<organism evidence="2 3">
    <name type="scientific">Mycena pura</name>
    <dbReference type="NCBI Taxonomy" id="153505"/>
    <lineage>
        <taxon>Eukaryota</taxon>
        <taxon>Fungi</taxon>
        <taxon>Dikarya</taxon>
        <taxon>Basidiomycota</taxon>
        <taxon>Agaricomycotina</taxon>
        <taxon>Agaricomycetes</taxon>
        <taxon>Agaricomycetidae</taxon>
        <taxon>Agaricales</taxon>
        <taxon>Marasmiineae</taxon>
        <taxon>Mycenaceae</taxon>
        <taxon>Mycena</taxon>
    </lineage>
</organism>
<proteinExistence type="predicted"/>